<dbReference type="RefSeq" id="WP_095135135.1">
    <property type="nucleotide sequence ID" value="NZ_NIBG01000023.1"/>
</dbReference>
<evidence type="ECO:0000256" key="3">
    <source>
        <dbReference type="ARBA" id="ARBA00023015"/>
    </source>
</evidence>
<dbReference type="InterPro" id="IPR027417">
    <property type="entry name" value="P-loop_NTPase"/>
</dbReference>
<dbReference type="Pfam" id="PF25601">
    <property type="entry name" value="AAA_lid_14"/>
    <property type="match status" value="1"/>
</dbReference>
<keyword evidence="4" id="KW-0238">DNA-binding</keyword>
<dbReference type="PROSITE" id="PS00675">
    <property type="entry name" value="SIGMA54_INTERACT_1"/>
    <property type="match status" value="1"/>
</dbReference>
<dbReference type="Gene3D" id="3.30.450.20">
    <property type="entry name" value="PAS domain"/>
    <property type="match status" value="2"/>
</dbReference>
<organism evidence="8 9">
    <name type="scientific">Anaeromicrobium sediminis</name>
    <dbReference type="NCBI Taxonomy" id="1478221"/>
    <lineage>
        <taxon>Bacteria</taxon>
        <taxon>Bacillati</taxon>
        <taxon>Bacillota</taxon>
        <taxon>Clostridia</taxon>
        <taxon>Peptostreptococcales</taxon>
        <taxon>Thermotaleaceae</taxon>
        <taxon>Anaeromicrobium</taxon>
    </lineage>
</organism>
<evidence type="ECO:0000313" key="8">
    <source>
        <dbReference type="EMBL" id="PAB57730.1"/>
    </source>
</evidence>
<keyword evidence="1" id="KW-0547">Nucleotide-binding</keyword>
<dbReference type="PROSITE" id="PS00676">
    <property type="entry name" value="SIGMA54_INTERACT_2"/>
    <property type="match status" value="1"/>
</dbReference>
<dbReference type="AlphaFoldDB" id="A0A267MG05"/>
<dbReference type="PANTHER" id="PTHR32071:SF74">
    <property type="entry name" value="TRANSCRIPTIONAL ACTIVATOR ROCR"/>
    <property type="match status" value="1"/>
</dbReference>
<accession>A0A267MG05</accession>
<evidence type="ECO:0000256" key="4">
    <source>
        <dbReference type="ARBA" id="ARBA00023125"/>
    </source>
</evidence>
<keyword evidence="9" id="KW-1185">Reference proteome</keyword>
<dbReference type="InterPro" id="IPR002197">
    <property type="entry name" value="HTH_Fis"/>
</dbReference>
<keyword evidence="2" id="KW-0067">ATP-binding</keyword>
<dbReference type="InterPro" id="IPR025943">
    <property type="entry name" value="Sigma_54_int_dom_ATP-bd_2"/>
</dbReference>
<dbReference type="SMART" id="SM00382">
    <property type="entry name" value="AAA"/>
    <property type="match status" value="1"/>
</dbReference>
<dbReference type="PROSITE" id="PS00688">
    <property type="entry name" value="SIGMA54_INTERACT_3"/>
    <property type="match status" value="1"/>
</dbReference>
<evidence type="ECO:0000256" key="5">
    <source>
        <dbReference type="ARBA" id="ARBA00023163"/>
    </source>
</evidence>
<proteinExistence type="predicted"/>
<dbReference type="NCBIfam" id="TIGR00229">
    <property type="entry name" value="sensory_box"/>
    <property type="match status" value="2"/>
</dbReference>
<keyword evidence="3" id="KW-0805">Transcription regulation</keyword>
<dbReference type="CDD" id="cd00130">
    <property type="entry name" value="PAS"/>
    <property type="match status" value="2"/>
</dbReference>
<evidence type="ECO:0000256" key="1">
    <source>
        <dbReference type="ARBA" id="ARBA00022741"/>
    </source>
</evidence>
<dbReference type="Gene3D" id="1.10.10.60">
    <property type="entry name" value="Homeodomain-like"/>
    <property type="match status" value="1"/>
</dbReference>
<dbReference type="PROSITE" id="PS50045">
    <property type="entry name" value="SIGMA54_INTERACT_4"/>
    <property type="match status" value="1"/>
</dbReference>
<dbReference type="Pfam" id="PF02954">
    <property type="entry name" value="HTH_8"/>
    <property type="match status" value="1"/>
</dbReference>
<evidence type="ECO:0008006" key="10">
    <source>
        <dbReference type="Google" id="ProtNLM"/>
    </source>
</evidence>
<dbReference type="Pfam" id="PF13426">
    <property type="entry name" value="PAS_9"/>
    <property type="match status" value="1"/>
</dbReference>
<dbReference type="PRINTS" id="PR01590">
    <property type="entry name" value="HTHFIS"/>
</dbReference>
<feature type="domain" description="PAS" evidence="7">
    <location>
        <begin position="11"/>
        <end position="67"/>
    </location>
</feature>
<evidence type="ECO:0000259" key="7">
    <source>
        <dbReference type="PROSITE" id="PS50112"/>
    </source>
</evidence>
<comment type="caution">
    <text evidence="8">The sequence shown here is derived from an EMBL/GenBank/DDBJ whole genome shotgun (WGS) entry which is preliminary data.</text>
</comment>
<dbReference type="Gene3D" id="1.10.8.60">
    <property type="match status" value="1"/>
</dbReference>
<dbReference type="SUPFAM" id="SSF55785">
    <property type="entry name" value="PYP-like sensor domain (PAS domain)"/>
    <property type="match status" value="2"/>
</dbReference>
<dbReference type="InterPro" id="IPR058031">
    <property type="entry name" value="AAA_lid_NorR"/>
</dbReference>
<dbReference type="EMBL" id="NIBG01000023">
    <property type="protein sequence ID" value="PAB57730.1"/>
    <property type="molecule type" value="Genomic_DNA"/>
</dbReference>
<dbReference type="InterPro" id="IPR025662">
    <property type="entry name" value="Sigma_54_int_dom_ATP-bd_1"/>
</dbReference>
<keyword evidence="5" id="KW-0804">Transcription</keyword>
<dbReference type="InterPro" id="IPR003593">
    <property type="entry name" value="AAA+_ATPase"/>
</dbReference>
<dbReference type="GO" id="GO:0043565">
    <property type="term" value="F:sequence-specific DNA binding"/>
    <property type="evidence" value="ECO:0007669"/>
    <property type="project" value="InterPro"/>
</dbReference>
<dbReference type="Pfam" id="PF00158">
    <property type="entry name" value="Sigma54_activat"/>
    <property type="match status" value="1"/>
</dbReference>
<dbReference type="PANTHER" id="PTHR32071">
    <property type="entry name" value="TRANSCRIPTIONAL REGULATORY PROTEIN"/>
    <property type="match status" value="1"/>
</dbReference>
<dbReference type="CDD" id="cd00009">
    <property type="entry name" value="AAA"/>
    <property type="match status" value="1"/>
</dbReference>
<dbReference type="SUPFAM" id="SSF52540">
    <property type="entry name" value="P-loop containing nucleoside triphosphate hydrolases"/>
    <property type="match status" value="1"/>
</dbReference>
<dbReference type="Pfam" id="PF13188">
    <property type="entry name" value="PAS_8"/>
    <property type="match status" value="1"/>
</dbReference>
<dbReference type="SUPFAM" id="SSF46689">
    <property type="entry name" value="Homeodomain-like"/>
    <property type="match status" value="1"/>
</dbReference>
<dbReference type="InterPro" id="IPR025944">
    <property type="entry name" value="Sigma_54_int_dom_CS"/>
</dbReference>
<dbReference type="Gene3D" id="3.40.50.300">
    <property type="entry name" value="P-loop containing nucleotide triphosphate hydrolases"/>
    <property type="match status" value="1"/>
</dbReference>
<name>A0A267MG05_9FIRM</name>
<evidence type="ECO:0000256" key="2">
    <source>
        <dbReference type="ARBA" id="ARBA00022840"/>
    </source>
</evidence>
<dbReference type="GO" id="GO:0005524">
    <property type="term" value="F:ATP binding"/>
    <property type="evidence" value="ECO:0007669"/>
    <property type="project" value="UniProtKB-KW"/>
</dbReference>
<sequence>MNDGSGKVDIPSELFRCIFNNSNDGIIIIDTLYKIHDINPKAEEILGLEKSNIQYESLKKSVPNLFHKGELKKGEINLDNGKSIEMCVKNIGFGIYEKAIFLKEICEIHIEFEAIKKGINSIDEGIMLCNEDGNVTFYNEAYAEIESLVREDVIGKNVTNVYDLTEEDSLMLKSIKTKKPILNRYLNYTTYMGKNLNIICNTYPIKEDGQALGAICVTREYSKVKTLSEKIIEWQKKLYDKKGKNESVVESATYTFEDIIGIEKILKNNLDWTKKVSKSDHPVLIYGETGTGKELMAQSIHNASKRREGPFIPINCAAIPENLLEGILFGTVKGAFTEATDRQGLFEQANGGTLLLDELNSMPLGLQAKLLRVIQEKKVRRVGANKEIPIDVRIITNINVEPSIAVKRKLIREDLFYRLGVVYIKIPPLRERKEDILLLTDSFLKENENVKLSKAVIDMFMEYDWPGNIRELKHVLESALIMLKEDENVIKIHHLPIHIKERIGHEIEDSTENSTMDEEEKPLVETMENVEKETIVATLKKNNWNVSKSSRELGLRRQSLQYRMKKYNIWKMK</sequence>
<dbReference type="GO" id="GO:0006355">
    <property type="term" value="P:regulation of DNA-templated transcription"/>
    <property type="evidence" value="ECO:0007669"/>
    <property type="project" value="InterPro"/>
</dbReference>
<dbReference type="InterPro" id="IPR035965">
    <property type="entry name" value="PAS-like_dom_sf"/>
</dbReference>
<dbReference type="PROSITE" id="PS50112">
    <property type="entry name" value="PAS"/>
    <property type="match status" value="2"/>
</dbReference>
<reference evidence="8 9" key="1">
    <citation type="submission" date="2017-06" db="EMBL/GenBank/DDBJ databases">
        <title>Draft genome sequence of anaerobic fermentative bacterium Anaeromicrobium sediminis DY2726D isolated from West Pacific Ocean sediments.</title>
        <authorList>
            <person name="Zeng X."/>
        </authorList>
    </citation>
    <scope>NUCLEOTIDE SEQUENCE [LARGE SCALE GENOMIC DNA]</scope>
    <source>
        <strain evidence="8 9">DY2726D</strain>
    </source>
</reference>
<evidence type="ECO:0000259" key="6">
    <source>
        <dbReference type="PROSITE" id="PS50045"/>
    </source>
</evidence>
<dbReference type="InterPro" id="IPR000014">
    <property type="entry name" value="PAS"/>
</dbReference>
<protein>
    <recommendedName>
        <fullName evidence="10">Sigma-54-dependent Fis family transcriptional regulator</fullName>
    </recommendedName>
</protein>
<dbReference type="Proteomes" id="UP000216024">
    <property type="component" value="Unassembled WGS sequence"/>
</dbReference>
<feature type="domain" description="PAS" evidence="7">
    <location>
        <begin position="111"/>
        <end position="169"/>
    </location>
</feature>
<dbReference type="InterPro" id="IPR009057">
    <property type="entry name" value="Homeodomain-like_sf"/>
</dbReference>
<dbReference type="InterPro" id="IPR002078">
    <property type="entry name" value="Sigma_54_int"/>
</dbReference>
<evidence type="ECO:0000313" key="9">
    <source>
        <dbReference type="Proteomes" id="UP000216024"/>
    </source>
</evidence>
<feature type="domain" description="Sigma-54 factor interaction" evidence="6">
    <location>
        <begin position="259"/>
        <end position="481"/>
    </location>
</feature>
<gene>
    <name evidence="8" type="ORF">CCE28_18065</name>
</gene>
<dbReference type="FunFam" id="3.40.50.300:FF:000006">
    <property type="entry name" value="DNA-binding transcriptional regulator NtrC"/>
    <property type="match status" value="1"/>
</dbReference>
<dbReference type="SMART" id="SM00091">
    <property type="entry name" value="PAS"/>
    <property type="match status" value="2"/>
</dbReference>